<evidence type="ECO:0000313" key="2">
    <source>
        <dbReference type="EMBL" id="NEU98869.1"/>
    </source>
</evidence>
<organism evidence="2 3">
    <name type="scientific">Bradyrhizobium uaiense</name>
    <dbReference type="NCBI Taxonomy" id="2594946"/>
    <lineage>
        <taxon>Bacteria</taxon>
        <taxon>Pseudomonadati</taxon>
        <taxon>Pseudomonadota</taxon>
        <taxon>Alphaproteobacteria</taxon>
        <taxon>Hyphomicrobiales</taxon>
        <taxon>Nitrobacteraceae</taxon>
        <taxon>Bradyrhizobium</taxon>
    </lineage>
</organism>
<dbReference type="InterPro" id="IPR043824">
    <property type="entry name" value="DUF5801"/>
</dbReference>
<protein>
    <recommendedName>
        <fullName evidence="1">DUF5801 domain-containing protein</fullName>
    </recommendedName>
</protein>
<proteinExistence type="predicted"/>
<keyword evidence="3" id="KW-1185">Reference proteome</keyword>
<reference evidence="2 3" key="1">
    <citation type="journal article" date="2020" name="Arch. Microbiol.">
        <title>Bradyrhizobium uaiense sp. nov., a new highly efficient cowpea symbiont.</title>
        <authorList>
            <person name="Cabral Michel D."/>
            <person name="Azarias Guimaraes A."/>
            <person name="Martins da Costa E."/>
            <person name="Soares de Carvalho T."/>
            <person name="Balsanelli E."/>
            <person name="Willems A."/>
            <person name="Maltempi de Souza E."/>
            <person name="de Souza Moreira F.M."/>
        </authorList>
    </citation>
    <scope>NUCLEOTIDE SEQUENCE [LARGE SCALE GENOMIC DNA]</scope>
    <source>
        <strain evidence="2 3">UFLA 03-164</strain>
    </source>
</reference>
<feature type="domain" description="DUF5801" evidence="1">
    <location>
        <begin position="457"/>
        <end position="589"/>
    </location>
</feature>
<dbReference type="EMBL" id="VKHP01000108">
    <property type="protein sequence ID" value="NEU98869.1"/>
    <property type="molecule type" value="Genomic_DNA"/>
</dbReference>
<feature type="domain" description="DUF5801" evidence="1">
    <location>
        <begin position="612"/>
        <end position="764"/>
    </location>
</feature>
<name>A0A6P1BKY1_9BRAD</name>
<dbReference type="RefSeq" id="WP_163157573.1">
    <property type="nucleotide sequence ID" value="NZ_VKHP01000108.1"/>
</dbReference>
<comment type="caution">
    <text evidence="2">The sequence shown here is derived from an EMBL/GenBank/DDBJ whole genome shotgun (WGS) entry which is preliminary data.</text>
</comment>
<gene>
    <name evidence="2" type="ORF">FNJ47_24340</name>
</gene>
<dbReference type="AlphaFoldDB" id="A0A6P1BKY1"/>
<evidence type="ECO:0000259" key="1">
    <source>
        <dbReference type="Pfam" id="PF19116"/>
    </source>
</evidence>
<dbReference type="Pfam" id="PF19116">
    <property type="entry name" value="DUF5801"/>
    <property type="match status" value="3"/>
</dbReference>
<dbReference type="Proteomes" id="UP000468531">
    <property type="component" value="Unassembled WGS sequence"/>
</dbReference>
<accession>A0A6P1BKY1</accession>
<sequence length="1135" mass="116435">MQAAAGDPVCQGDVIEVAAGGRVDIRLTDGTLLNLPAGARLELGDPAQISCSGWRPGLLAKARSIVRFIGGRLAGSDVLISDTPVGTIRASGLGMLSFAALTFSLLNDAWAAEPNVTFLDDDNINYKDLHHGIFELVTKEANPRHIIVDDPGQTIILTARGSSVSVSQVTNSPAHMEELRDAQQEALANLEKGSGSKGSSTPAYQGSPLLQPINFIAPDPSQAPNQLAPLQVVPPEFIVTFNPPPPTPPKLTFGAAPSLTLSATHLTATQLDDNIAGSAPNVALTTISGDFSVKFASPQDAAGATVSYALTIAGGNGMASGVIDSHTGLADVLVLNSNTVEGRVGSAGGTLAFTITLDPASGYVTFTEYRAAMAPPGTNTDDNEAVSLATGIVTLIATVIKDGLSQDVTLDLGSRLTFIEDDPSISTSGTAPSLTLSEMHLTATPLDDNIAGSAPDAALTTTSADFSTAFHSVQGADGATVSYALTIAGGSGTASGLIDSHTGLADILVLNGNSIEGHVGTTTGTLAFTIALDPLTGQVTFTEYRAVKQPLGTSPDSGEAVALNAGLISLVATITDKDADFRSASIDLGKQLTITDDGPSIKASGTAPSLSLSESHLTATALDDHIAGTAPDAALTTTSADFSTAFTSVQGADGATVRYALTIAGGNGTPSGLIDSHTGCTDVLVLNGNTIEGHVGTANGTLAFTITLDPATGYVNFTEYRAVEEPICTNPDAESLSFAAGIIGLTATITDKDGDFQSASIDLGKQLSITEDSPTIGGFPVTVIAAHDDQAVAGTYDVNFGADGEGAMHVAIHDGEVGSTGYDLATSNLGEGVTSVHVTGHGDDYTFYYSTHAAGGGVELDAYRTDSGGALCDPLFALLINPDGTYCFNFEKVEQLKDVTVTGSDFGASDGGSPQLTAPDAQLVVTGADCAGHPIDVTASSDGIAVGDDGQQIDPTERLNLAFTEKQSQVDFTLAHWQDCGTATLTFKVLDGSTCVHDFSICVPKPASGCAGIVVQETNNTSLINTYTFDNATQTYTLYVGKAFNQVQIDYDRAESGHPTFTVNNITYDEKTSIPSTDLLFDVSAVDNDGHSATTGLQVDIQGATHALPFAPGPESDALAGGNIVPDHVQHDLII</sequence>
<feature type="domain" description="DUF5801" evidence="1">
    <location>
        <begin position="285"/>
        <end position="413"/>
    </location>
</feature>
<evidence type="ECO:0000313" key="3">
    <source>
        <dbReference type="Proteomes" id="UP000468531"/>
    </source>
</evidence>